<keyword evidence="2" id="KW-0449">Lipoprotein</keyword>
<dbReference type="Gene3D" id="2.50.20.10">
    <property type="entry name" value="Lipoprotein localisation LolA/LolB/LppX"/>
    <property type="match status" value="1"/>
</dbReference>
<keyword evidence="1" id="KW-0732">Signal</keyword>
<evidence type="ECO:0000313" key="3">
    <source>
        <dbReference type="Proteomes" id="UP001212602"/>
    </source>
</evidence>
<comment type="caution">
    <text evidence="2">The sequence shown here is derived from an EMBL/GenBank/DDBJ whole genome shotgun (WGS) entry which is preliminary data.</text>
</comment>
<dbReference type="InterPro" id="IPR004564">
    <property type="entry name" value="OM_lipoprot_carrier_LolA-like"/>
</dbReference>
<dbReference type="InterPro" id="IPR029046">
    <property type="entry name" value="LolA/LolB/LppX"/>
</dbReference>
<protein>
    <submittedName>
        <fullName evidence="2">Outer membrane lipoprotein carrier protein LolA</fullName>
    </submittedName>
</protein>
<sequence length="207" mass="22590">MISGLKILRPERLARLARRARAAVLALAAGPLLALPSWAFGIDDLMGLLGRSLHGEARFTEQRFVKGLDGPLDSSGILHFTPPDKLERRVLSPRPESMRVDGNVMVLSRAGRTRTVTLDSMPEALGMVEALRGTLSGNAPQLQRYFRTQVSGDAQAWTLQLEPLDRALAEQLTRLRISGSRGVVRGVEMDFVGGDRSVMKIEPGKAP</sequence>
<keyword evidence="3" id="KW-1185">Reference proteome</keyword>
<dbReference type="SUPFAM" id="SSF89392">
    <property type="entry name" value="Prokaryotic lipoproteins and lipoprotein localization factors"/>
    <property type="match status" value="1"/>
</dbReference>
<dbReference type="CDD" id="cd16325">
    <property type="entry name" value="LolA"/>
    <property type="match status" value="1"/>
</dbReference>
<proteinExistence type="predicted"/>
<dbReference type="Pfam" id="PF19574">
    <property type="entry name" value="LolA_3"/>
    <property type="match status" value="1"/>
</dbReference>
<gene>
    <name evidence="2" type="ORF">PGB34_17710</name>
</gene>
<evidence type="ECO:0000313" key="2">
    <source>
        <dbReference type="EMBL" id="MDA7418205.1"/>
    </source>
</evidence>
<dbReference type="Proteomes" id="UP001212602">
    <property type="component" value="Unassembled WGS sequence"/>
</dbReference>
<reference evidence="2" key="1">
    <citation type="submission" date="2023-01" db="EMBL/GenBank/DDBJ databases">
        <title>Xenophilus mangrovi sp. nov., isolated from soil of Mangrove nature reserve.</title>
        <authorList>
            <person name="Xu S."/>
            <person name="Liu Z."/>
            <person name="Xu Y."/>
        </authorList>
    </citation>
    <scope>NUCLEOTIDE SEQUENCE</scope>
    <source>
        <strain evidence="2">YW8</strain>
    </source>
</reference>
<accession>A0AAE3T144</accession>
<dbReference type="EMBL" id="JAQIPB010000008">
    <property type="protein sequence ID" value="MDA7418205.1"/>
    <property type="molecule type" value="Genomic_DNA"/>
</dbReference>
<organism evidence="2 3">
    <name type="scientific">Xenophilus arseniciresistens</name>
    <dbReference type="NCBI Taxonomy" id="1283306"/>
    <lineage>
        <taxon>Bacteria</taxon>
        <taxon>Pseudomonadati</taxon>
        <taxon>Pseudomonadota</taxon>
        <taxon>Betaproteobacteria</taxon>
        <taxon>Burkholderiales</taxon>
        <taxon>Comamonadaceae</taxon>
        <taxon>Xenophilus</taxon>
    </lineage>
</organism>
<name>A0AAE3T144_9BURK</name>
<evidence type="ECO:0000256" key="1">
    <source>
        <dbReference type="ARBA" id="ARBA00022729"/>
    </source>
</evidence>
<dbReference type="RefSeq" id="WP_271429413.1">
    <property type="nucleotide sequence ID" value="NZ_JAQIPB010000008.1"/>
</dbReference>
<dbReference type="AlphaFoldDB" id="A0AAE3T144"/>